<evidence type="ECO:0000256" key="1">
    <source>
        <dbReference type="SAM" id="MobiDB-lite"/>
    </source>
</evidence>
<dbReference type="EMBL" id="QQZY01000001">
    <property type="protein sequence ID" value="RDI75606.1"/>
    <property type="molecule type" value="Genomic_DNA"/>
</dbReference>
<dbReference type="AlphaFoldDB" id="A0A7M2YZP2"/>
<sequence>MILVTGATGFVGRHVVAALASEGRRVRALVRDAAATAMLDAVDCELAHGDVTDPASLREATEGVDAVVHLVAIIAGRPADFERVMVQGTAAVIAAAQEAGARRLVYMSALGTSEETKGTVPYYRAKWECEQAVAAAGIPHAILRPSFVFGADGGALPRFLRIARLAPVTPVVGPGRQRLQPIWVDDVARAVVLASDRSDDLLVELGGPEVVDWNGLWRAIKEALGTRRPTVHIPALLMRAPALVLERLPDPPLTRDQLTMLGLGDNVVCDGGAGMAELGLHDLVPLDEQLRRAAAARQPTAEHAGDSAEHPGGGPS</sequence>
<comment type="caution">
    <text evidence="3">The sequence shown here is derived from an EMBL/GenBank/DDBJ whole genome shotgun (WGS) entry which is preliminary data.</text>
</comment>
<dbReference type="Proteomes" id="UP000254134">
    <property type="component" value="Unassembled WGS sequence"/>
</dbReference>
<dbReference type="PANTHER" id="PTHR12126">
    <property type="entry name" value="NADH-UBIQUINONE OXIDOREDUCTASE 39 KDA SUBUNIT-RELATED"/>
    <property type="match status" value="1"/>
</dbReference>
<dbReference type="InterPro" id="IPR036291">
    <property type="entry name" value="NAD(P)-bd_dom_sf"/>
</dbReference>
<reference evidence="4" key="2">
    <citation type="journal article" date="2019" name="MicrobiologyOpen">
        <title>High-quality draft genome sequence of Gaiella occulta isolated from a 150 meter deep mineral water borehole and comparison with the genome sequences of other deep-branching lineages of the phylum Actinobacteria.</title>
        <authorList>
            <person name="Severino R."/>
            <person name="Froufe H.J.C."/>
            <person name="Barroso C."/>
            <person name="Albuquerque L."/>
            <person name="Lobo-da-Cunha A."/>
            <person name="da Costa M.S."/>
            <person name="Egas C."/>
        </authorList>
    </citation>
    <scope>NUCLEOTIDE SEQUENCE [LARGE SCALE GENOMIC DNA]</scope>
    <source>
        <strain evidence="4">F2-233</strain>
    </source>
</reference>
<organism evidence="3 4">
    <name type="scientific">Gaiella occulta</name>
    <dbReference type="NCBI Taxonomy" id="1002870"/>
    <lineage>
        <taxon>Bacteria</taxon>
        <taxon>Bacillati</taxon>
        <taxon>Actinomycetota</taxon>
        <taxon>Thermoleophilia</taxon>
        <taxon>Gaiellales</taxon>
        <taxon>Gaiellaceae</taxon>
        <taxon>Gaiella</taxon>
    </lineage>
</organism>
<gene>
    <name evidence="3" type="ORF">Gocc_0025</name>
</gene>
<dbReference type="Gene3D" id="3.40.50.720">
    <property type="entry name" value="NAD(P)-binding Rossmann-like Domain"/>
    <property type="match status" value="1"/>
</dbReference>
<dbReference type="SUPFAM" id="SSF51735">
    <property type="entry name" value="NAD(P)-binding Rossmann-fold domains"/>
    <property type="match status" value="1"/>
</dbReference>
<feature type="region of interest" description="Disordered" evidence="1">
    <location>
        <begin position="293"/>
        <end position="316"/>
    </location>
</feature>
<reference evidence="3 4" key="1">
    <citation type="submission" date="2018-07" db="EMBL/GenBank/DDBJ databases">
        <title>High-quality-draft genome sequence of Gaiella occulta.</title>
        <authorList>
            <person name="Severino R."/>
            <person name="Froufe H.J.C."/>
            <person name="Rainey F.A."/>
            <person name="Barroso C."/>
            <person name="Albuquerque L."/>
            <person name="Lobo-Da-Cunha A."/>
            <person name="Da Costa M.S."/>
            <person name="Egas C."/>
        </authorList>
    </citation>
    <scope>NUCLEOTIDE SEQUENCE [LARGE SCALE GENOMIC DNA]</scope>
    <source>
        <strain evidence="3 4">F2-233</strain>
    </source>
</reference>
<proteinExistence type="predicted"/>
<dbReference type="RefSeq" id="WP_181813241.1">
    <property type="nucleotide sequence ID" value="NZ_QQZY01000001.1"/>
</dbReference>
<evidence type="ECO:0000313" key="3">
    <source>
        <dbReference type="EMBL" id="RDI75606.1"/>
    </source>
</evidence>
<evidence type="ECO:0000259" key="2">
    <source>
        <dbReference type="Pfam" id="PF01370"/>
    </source>
</evidence>
<feature type="domain" description="NAD-dependent epimerase/dehydratase" evidence="2">
    <location>
        <begin position="2"/>
        <end position="199"/>
    </location>
</feature>
<protein>
    <submittedName>
        <fullName evidence="3">Nucleoside-diphosphate-sugar epimerase</fullName>
    </submittedName>
</protein>
<accession>A0A7M2YZP2</accession>
<dbReference type="GO" id="GO:0044877">
    <property type="term" value="F:protein-containing complex binding"/>
    <property type="evidence" value="ECO:0007669"/>
    <property type="project" value="TreeGrafter"/>
</dbReference>
<keyword evidence="4" id="KW-1185">Reference proteome</keyword>
<dbReference type="Pfam" id="PF01370">
    <property type="entry name" value="Epimerase"/>
    <property type="match status" value="1"/>
</dbReference>
<dbReference type="InterPro" id="IPR051207">
    <property type="entry name" value="ComplexI_NDUFA9_subunit"/>
</dbReference>
<evidence type="ECO:0000313" key="4">
    <source>
        <dbReference type="Proteomes" id="UP000254134"/>
    </source>
</evidence>
<dbReference type="InterPro" id="IPR001509">
    <property type="entry name" value="Epimerase_deHydtase"/>
</dbReference>
<dbReference type="PANTHER" id="PTHR12126:SF11">
    <property type="entry name" value="NADH DEHYDROGENASE [UBIQUINONE] 1 ALPHA SUBCOMPLEX SUBUNIT 9, MITOCHONDRIAL"/>
    <property type="match status" value="1"/>
</dbReference>
<name>A0A7M2YZP2_9ACTN</name>